<evidence type="ECO:0000313" key="2">
    <source>
        <dbReference type="Proteomes" id="UP001331515"/>
    </source>
</evidence>
<comment type="caution">
    <text evidence="1">The sequence shown here is derived from an EMBL/GenBank/DDBJ whole genome shotgun (WGS) entry which is preliminary data.</text>
</comment>
<dbReference type="Proteomes" id="UP001331515">
    <property type="component" value="Unassembled WGS sequence"/>
</dbReference>
<accession>A0AAN8HCZ7</accession>
<proteinExistence type="predicted"/>
<protein>
    <submittedName>
        <fullName evidence="1">Uncharacterized protein</fullName>
    </submittedName>
</protein>
<sequence>MRSRHKAQYAAHERAHLAPSMLHIRRDRWLPGAHPNQVQPTLLQIRRTQNLQTKAREMKTKLLQTTACQVCRRLCVLRTESCVAGRRGCLLSLVI</sequence>
<reference evidence="1 2" key="1">
    <citation type="journal article" date="2023" name="Mol. Biol. Evol.">
        <title>Genomics of Secondarily Temperate Adaptation in the Only Non-Antarctic Icefish.</title>
        <authorList>
            <person name="Rivera-Colon A.G."/>
            <person name="Rayamajhi N."/>
            <person name="Minhas B.F."/>
            <person name="Madrigal G."/>
            <person name="Bilyk K.T."/>
            <person name="Yoon V."/>
            <person name="Hune M."/>
            <person name="Gregory S."/>
            <person name="Cheng C.H.C."/>
            <person name="Catchen J.M."/>
        </authorList>
    </citation>
    <scope>NUCLEOTIDE SEQUENCE [LARGE SCALE GENOMIC DNA]</scope>
    <source>
        <tissue evidence="1">White muscle</tissue>
    </source>
</reference>
<keyword evidence="2" id="KW-1185">Reference proteome</keyword>
<dbReference type="AlphaFoldDB" id="A0AAN8HCZ7"/>
<organism evidence="1 2">
    <name type="scientific">Champsocephalus gunnari</name>
    <name type="common">Mackerel icefish</name>
    <dbReference type="NCBI Taxonomy" id="52237"/>
    <lineage>
        <taxon>Eukaryota</taxon>
        <taxon>Metazoa</taxon>
        <taxon>Chordata</taxon>
        <taxon>Craniata</taxon>
        <taxon>Vertebrata</taxon>
        <taxon>Euteleostomi</taxon>
        <taxon>Actinopterygii</taxon>
        <taxon>Neopterygii</taxon>
        <taxon>Teleostei</taxon>
        <taxon>Neoteleostei</taxon>
        <taxon>Acanthomorphata</taxon>
        <taxon>Eupercaria</taxon>
        <taxon>Perciformes</taxon>
        <taxon>Notothenioidei</taxon>
        <taxon>Channichthyidae</taxon>
        <taxon>Champsocephalus</taxon>
    </lineage>
</organism>
<gene>
    <name evidence="1" type="ORF">CgunFtcFv8_005230</name>
</gene>
<evidence type="ECO:0000313" key="1">
    <source>
        <dbReference type="EMBL" id="KAK5911018.1"/>
    </source>
</evidence>
<dbReference type="EMBL" id="JAURVH010001528">
    <property type="protein sequence ID" value="KAK5911018.1"/>
    <property type="molecule type" value="Genomic_DNA"/>
</dbReference>
<name>A0AAN8HCZ7_CHAGU</name>